<dbReference type="InterPro" id="IPR007053">
    <property type="entry name" value="LRAT_dom"/>
</dbReference>
<dbReference type="Pfam" id="PF04970">
    <property type="entry name" value="LRAT"/>
    <property type="match status" value="1"/>
</dbReference>
<dbReference type="PROSITE" id="PS51934">
    <property type="entry name" value="LRAT"/>
    <property type="match status" value="1"/>
</dbReference>
<proteinExistence type="predicted"/>
<dbReference type="OrthoDB" id="421951at2759"/>
<gene>
    <name evidence="2" type="ORF">KP509_09G100600</name>
</gene>
<evidence type="ECO:0000259" key="1">
    <source>
        <dbReference type="PROSITE" id="PS51934"/>
    </source>
</evidence>
<feature type="domain" description="LRAT" evidence="1">
    <location>
        <begin position="27"/>
        <end position="176"/>
    </location>
</feature>
<keyword evidence="3" id="KW-1185">Reference proteome</keyword>
<dbReference type="AlphaFoldDB" id="A0A8T2U2U6"/>
<protein>
    <recommendedName>
        <fullName evidence="1">LRAT domain-containing protein</fullName>
    </recommendedName>
</protein>
<comment type="caution">
    <text evidence="2">The sequence shown here is derived from an EMBL/GenBank/DDBJ whole genome shotgun (WGS) entry which is preliminary data.</text>
</comment>
<accession>A0A8T2U2U6</accession>
<dbReference type="PANTHER" id="PTHR46137:SF3">
    <property type="entry name" value="OS05G0310600 PROTEIN"/>
    <property type="match status" value="1"/>
</dbReference>
<sequence length="236" mass="26008">MGFLSNKISKEQLQAGDHIYTWRFCLLNESLCLGSFLAGIYIGDNNVIHFAAQGGSEIDTTTISNKLLSSFVPQDSFRCSGCGLNAENNNGVRVSDLDSFLNGGKLYRFEYGVDKMTFFVHLRGGTCTLVQADPAEDVLHRAKVLCETGFGRYDLLQNNCEDFVIYCKTGLVVMNQIQGGRSGPVNALRSLLRSGDSVDYVRSKYQVDLSNRKDVVKVAVEDLPVKLGWSSSSTFV</sequence>
<reference evidence="2" key="1">
    <citation type="submission" date="2021-08" db="EMBL/GenBank/DDBJ databases">
        <title>WGS assembly of Ceratopteris richardii.</title>
        <authorList>
            <person name="Marchant D.B."/>
            <person name="Chen G."/>
            <person name="Jenkins J."/>
            <person name="Shu S."/>
            <person name="Leebens-Mack J."/>
            <person name="Grimwood J."/>
            <person name="Schmutz J."/>
            <person name="Soltis P."/>
            <person name="Soltis D."/>
            <person name="Chen Z.-H."/>
        </authorList>
    </citation>
    <scope>NUCLEOTIDE SEQUENCE</scope>
    <source>
        <strain evidence="2">Whitten #5841</strain>
        <tissue evidence="2">Leaf</tissue>
    </source>
</reference>
<evidence type="ECO:0000313" key="2">
    <source>
        <dbReference type="EMBL" id="KAH7430461.1"/>
    </source>
</evidence>
<dbReference type="EMBL" id="CM035414">
    <property type="protein sequence ID" value="KAH7430461.1"/>
    <property type="molecule type" value="Genomic_DNA"/>
</dbReference>
<evidence type="ECO:0000313" key="3">
    <source>
        <dbReference type="Proteomes" id="UP000825935"/>
    </source>
</evidence>
<organism evidence="2 3">
    <name type="scientific">Ceratopteris richardii</name>
    <name type="common">Triangle waterfern</name>
    <dbReference type="NCBI Taxonomy" id="49495"/>
    <lineage>
        <taxon>Eukaryota</taxon>
        <taxon>Viridiplantae</taxon>
        <taxon>Streptophyta</taxon>
        <taxon>Embryophyta</taxon>
        <taxon>Tracheophyta</taxon>
        <taxon>Polypodiopsida</taxon>
        <taxon>Polypodiidae</taxon>
        <taxon>Polypodiales</taxon>
        <taxon>Pteridineae</taxon>
        <taxon>Pteridaceae</taxon>
        <taxon>Parkerioideae</taxon>
        <taxon>Ceratopteris</taxon>
    </lineage>
</organism>
<dbReference type="OMA" id="TWRFCLL"/>
<dbReference type="Gene3D" id="3.90.1720.10">
    <property type="entry name" value="endopeptidase domain like (from Nostoc punctiforme)"/>
    <property type="match status" value="1"/>
</dbReference>
<dbReference type="Proteomes" id="UP000825935">
    <property type="component" value="Chromosome 9"/>
</dbReference>
<dbReference type="PANTHER" id="PTHR46137">
    <property type="entry name" value="OS05G0310600 PROTEIN"/>
    <property type="match status" value="1"/>
</dbReference>
<name>A0A8T2U2U6_CERRI</name>